<dbReference type="GeneTree" id="ENSGT01150000286973"/>
<dbReference type="PROSITE" id="PS50231">
    <property type="entry name" value="RICIN_B_LECTIN"/>
    <property type="match status" value="1"/>
</dbReference>
<evidence type="ECO:0000256" key="7">
    <source>
        <dbReference type="PROSITE-ProRule" id="PRU00479"/>
    </source>
</evidence>
<dbReference type="PROSITE" id="PS00023">
    <property type="entry name" value="FN2_1"/>
    <property type="match status" value="1"/>
</dbReference>
<proteinExistence type="inferred from homology"/>
<dbReference type="CDD" id="cd00062">
    <property type="entry name" value="FN2"/>
    <property type="match status" value="1"/>
</dbReference>
<dbReference type="InterPro" id="IPR013806">
    <property type="entry name" value="Kringle-like"/>
</dbReference>
<sequence>LGRLCLRPRSASQELSLRAGQVRSSGNAVGLSPVCNQSSEQQQWKWVSRLRLFNLGSRQCLAMLRQNGSGASAALGTIECDLESAQTRWHCGKLGEQLGGFLNRSPGGAPTSGSWDPATAGNDVWRIYKTNQDLCARPYHEIYTIQGNSNGKPCTIPFKYDNQWYHGCTTIGREDGHLWCATTVDYGRDERWGFCPIMSKSLSPFVGSPRRVAASERDPLGKVTNSVCH</sequence>
<comment type="similarity">
    <text evidence="2">Belongs to the seminal plasma protein family.</text>
</comment>
<dbReference type="GO" id="GO:0008201">
    <property type="term" value="F:heparin binding"/>
    <property type="evidence" value="ECO:0007669"/>
    <property type="project" value="TreeGrafter"/>
</dbReference>
<name>A0A4W3HUR5_CALMI</name>
<feature type="disulfide bond" evidence="7">
    <location>
        <begin position="168"/>
        <end position="195"/>
    </location>
</feature>
<protein>
    <recommendedName>
        <fullName evidence="8">Fibronectin type-II domain-containing protein</fullName>
    </recommendedName>
</protein>
<dbReference type="GO" id="GO:0005576">
    <property type="term" value="C:extracellular region"/>
    <property type="evidence" value="ECO:0007669"/>
    <property type="project" value="UniProtKB-SubCell"/>
</dbReference>
<dbReference type="PANTHER" id="PTHR22918:SF1">
    <property type="entry name" value="FIBRONECTIN TYPE-II DOMAIN-CONTAINING PROTEIN"/>
    <property type="match status" value="1"/>
</dbReference>
<evidence type="ECO:0000256" key="3">
    <source>
        <dbReference type="ARBA" id="ARBA00022525"/>
    </source>
</evidence>
<feature type="domain" description="Fibronectin type-II" evidence="8">
    <location>
        <begin position="149"/>
        <end position="197"/>
    </location>
</feature>
<evidence type="ECO:0000256" key="1">
    <source>
        <dbReference type="ARBA" id="ARBA00004613"/>
    </source>
</evidence>
<comment type="subcellular location">
    <subcellularLocation>
        <location evidence="1">Secreted</location>
    </subcellularLocation>
</comment>
<feature type="disulfide bond" evidence="7">
    <location>
        <begin position="154"/>
        <end position="180"/>
    </location>
</feature>
<dbReference type="Gene3D" id="2.80.10.50">
    <property type="match status" value="1"/>
</dbReference>
<dbReference type="Pfam" id="PF24562">
    <property type="entry name" value="CysR_MRC2_N"/>
    <property type="match status" value="1"/>
</dbReference>
<dbReference type="InterPro" id="IPR036943">
    <property type="entry name" value="FN_type2_sf"/>
</dbReference>
<accession>A0A4W3HUR5</accession>
<evidence type="ECO:0000256" key="4">
    <source>
        <dbReference type="ARBA" id="ARBA00022729"/>
    </source>
</evidence>
<evidence type="ECO:0000256" key="5">
    <source>
        <dbReference type="ARBA" id="ARBA00022737"/>
    </source>
</evidence>
<dbReference type="SMART" id="SM00059">
    <property type="entry name" value="FN2"/>
    <property type="match status" value="1"/>
</dbReference>
<reference evidence="9" key="5">
    <citation type="submission" date="2025-09" db="UniProtKB">
        <authorList>
            <consortium name="Ensembl"/>
        </authorList>
    </citation>
    <scope>IDENTIFICATION</scope>
</reference>
<evidence type="ECO:0000313" key="9">
    <source>
        <dbReference type="Ensembl" id="ENSCMIP00000020056.1"/>
    </source>
</evidence>
<dbReference type="InterPro" id="IPR035992">
    <property type="entry name" value="Ricin_B-like_lectins"/>
</dbReference>
<dbReference type="Proteomes" id="UP000314986">
    <property type="component" value="Unassembled WGS sequence"/>
</dbReference>
<organism evidence="9 10">
    <name type="scientific">Callorhinchus milii</name>
    <name type="common">Ghost shark</name>
    <dbReference type="NCBI Taxonomy" id="7868"/>
    <lineage>
        <taxon>Eukaryota</taxon>
        <taxon>Metazoa</taxon>
        <taxon>Chordata</taxon>
        <taxon>Craniata</taxon>
        <taxon>Vertebrata</taxon>
        <taxon>Chondrichthyes</taxon>
        <taxon>Holocephali</taxon>
        <taxon>Chimaeriformes</taxon>
        <taxon>Callorhinchidae</taxon>
        <taxon>Callorhinchus</taxon>
    </lineage>
</organism>
<dbReference type="SUPFAM" id="SSF57440">
    <property type="entry name" value="Kringle-like"/>
    <property type="match status" value="1"/>
</dbReference>
<dbReference type="InParanoid" id="A0A4W3HUR5"/>
<reference evidence="10" key="1">
    <citation type="journal article" date="2006" name="Science">
        <title>Ancient noncoding elements conserved in the human genome.</title>
        <authorList>
            <person name="Venkatesh B."/>
            <person name="Kirkness E.F."/>
            <person name="Loh Y.H."/>
            <person name="Halpern A.L."/>
            <person name="Lee A.P."/>
            <person name="Johnson J."/>
            <person name="Dandona N."/>
            <person name="Viswanathan L.D."/>
            <person name="Tay A."/>
            <person name="Venter J.C."/>
            <person name="Strausberg R.L."/>
            <person name="Brenner S."/>
        </authorList>
    </citation>
    <scope>NUCLEOTIDE SEQUENCE [LARGE SCALE GENOMIC DNA]</scope>
</reference>
<dbReference type="PROSITE" id="PS51092">
    <property type="entry name" value="FN2_2"/>
    <property type="match status" value="1"/>
</dbReference>
<evidence type="ECO:0000256" key="6">
    <source>
        <dbReference type="ARBA" id="ARBA00023157"/>
    </source>
</evidence>
<evidence type="ECO:0000259" key="8">
    <source>
        <dbReference type="PROSITE" id="PS51092"/>
    </source>
</evidence>
<dbReference type="SUPFAM" id="SSF50370">
    <property type="entry name" value="Ricin B-like lectins"/>
    <property type="match status" value="1"/>
</dbReference>
<reference evidence="10" key="2">
    <citation type="journal article" date="2007" name="PLoS Biol.">
        <title>Survey sequencing and comparative analysis of the elephant shark (Callorhinchus milii) genome.</title>
        <authorList>
            <person name="Venkatesh B."/>
            <person name="Kirkness E.F."/>
            <person name="Loh Y.H."/>
            <person name="Halpern A.L."/>
            <person name="Lee A.P."/>
            <person name="Johnson J."/>
            <person name="Dandona N."/>
            <person name="Viswanathan L.D."/>
            <person name="Tay A."/>
            <person name="Venter J.C."/>
            <person name="Strausberg R.L."/>
            <person name="Brenner S."/>
        </authorList>
    </citation>
    <scope>NUCLEOTIDE SEQUENCE [LARGE SCALE GENOMIC DNA]</scope>
</reference>
<dbReference type="FunFam" id="2.10.10.10:FF:000001">
    <property type="entry name" value="Fibronectin 1a isoform 1"/>
    <property type="match status" value="1"/>
</dbReference>
<keyword evidence="10" id="KW-1185">Reference proteome</keyword>
<reference evidence="10" key="3">
    <citation type="journal article" date="2014" name="Nature">
        <title>Elephant shark genome provides unique insights into gnathostome evolution.</title>
        <authorList>
            <consortium name="International Elephant Shark Genome Sequencing Consortium"/>
            <person name="Venkatesh B."/>
            <person name="Lee A.P."/>
            <person name="Ravi V."/>
            <person name="Maurya A.K."/>
            <person name="Lian M.M."/>
            <person name="Swann J.B."/>
            <person name="Ohta Y."/>
            <person name="Flajnik M.F."/>
            <person name="Sutoh Y."/>
            <person name="Kasahara M."/>
            <person name="Hoon S."/>
            <person name="Gangu V."/>
            <person name="Roy S.W."/>
            <person name="Irimia M."/>
            <person name="Korzh V."/>
            <person name="Kondrychyn I."/>
            <person name="Lim Z.W."/>
            <person name="Tay B.H."/>
            <person name="Tohari S."/>
            <person name="Kong K.W."/>
            <person name="Ho S."/>
            <person name="Lorente-Galdos B."/>
            <person name="Quilez J."/>
            <person name="Marques-Bonet T."/>
            <person name="Raney B.J."/>
            <person name="Ingham P.W."/>
            <person name="Tay A."/>
            <person name="Hillier L.W."/>
            <person name="Minx P."/>
            <person name="Boehm T."/>
            <person name="Wilson R.K."/>
            <person name="Brenner S."/>
            <person name="Warren W.C."/>
        </authorList>
    </citation>
    <scope>NUCLEOTIDE SEQUENCE [LARGE SCALE GENOMIC DNA]</scope>
</reference>
<keyword evidence="4" id="KW-0732">Signal</keyword>
<dbReference type="GO" id="GO:0009986">
    <property type="term" value="C:cell surface"/>
    <property type="evidence" value="ECO:0007669"/>
    <property type="project" value="TreeGrafter"/>
</dbReference>
<dbReference type="Ensembl" id="ENSCMIT00000020428.1">
    <property type="protein sequence ID" value="ENSCMIP00000020056.1"/>
    <property type="gene ID" value="ENSCMIG00000009285.1"/>
</dbReference>
<dbReference type="Pfam" id="PF00040">
    <property type="entry name" value="fn2"/>
    <property type="match status" value="1"/>
</dbReference>
<reference evidence="9" key="4">
    <citation type="submission" date="2025-08" db="UniProtKB">
        <authorList>
            <consortium name="Ensembl"/>
        </authorList>
    </citation>
    <scope>IDENTIFICATION</scope>
</reference>
<evidence type="ECO:0000313" key="10">
    <source>
        <dbReference type="Proteomes" id="UP000314986"/>
    </source>
</evidence>
<dbReference type="InterPro" id="IPR000772">
    <property type="entry name" value="Ricin_B_lectin"/>
</dbReference>
<dbReference type="AlphaFoldDB" id="A0A4W3HUR5"/>
<evidence type="ECO:0000256" key="2">
    <source>
        <dbReference type="ARBA" id="ARBA00010011"/>
    </source>
</evidence>
<dbReference type="PANTHER" id="PTHR22918">
    <property type="entry name" value="SEMINAL PLASMA PROTEIN"/>
    <property type="match status" value="1"/>
</dbReference>
<keyword evidence="3" id="KW-0964">Secreted</keyword>
<dbReference type="OMA" id="CIMPLND"/>
<dbReference type="InterPro" id="IPR051666">
    <property type="entry name" value="SP_Capacitation_Regulator"/>
</dbReference>
<dbReference type="PRINTS" id="PR00013">
    <property type="entry name" value="FNTYPEII"/>
</dbReference>
<dbReference type="STRING" id="7868.ENSCMIP00000020056"/>
<keyword evidence="5" id="KW-0677">Repeat</keyword>
<keyword evidence="6 7" id="KW-1015">Disulfide bond</keyword>
<dbReference type="InterPro" id="IPR000562">
    <property type="entry name" value="FN_type2_dom"/>
</dbReference>
<dbReference type="Gene3D" id="2.10.10.10">
    <property type="entry name" value="Fibronectin, type II, collagen-binding"/>
    <property type="match status" value="1"/>
</dbReference>